<dbReference type="EMBL" id="FAXA01000191">
    <property type="protein sequence ID" value="CUV02122.1"/>
    <property type="molecule type" value="Genomic_DNA"/>
</dbReference>
<proteinExistence type="inferred from homology"/>
<dbReference type="Gene3D" id="3.90.226.10">
    <property type="entry name" value="2-enoyl-CoA Hydratase, Chain A, domain 1"/>
    <property type="match status" value="1"/>
</dbReference>
<dbReference type="PANTHER" id="PTHR43802:SF1">
    <property type="entry name" value="IP11341P-RELATED"/>
    <property type="match status" value="1"/>
</dbReference>
<keyword evidence="2" id="KW-0456">Lyase</keyword>
<dbReference type="AlphaFoldDB" id="A0A160V884"/>
<accession>A0A160V884</accession>
<dbReference type="PANTHER" id="PTHR43802">
    <property type="entry name" value="ENOYL-COA HYDRATASE"/>
    <property type="match status" value="1"/>
</dbReference>
<protein>
    <submittedName>
        <fullName evidence="2">Enoyl-CoA hydratase</fullName>
        <ecNumber evidence="2">4.2.1.17</ecNumber>
    </submittedName>
</protein>
<comment type="similarity">
    <text evidence="1">Belongs to the enoyl-CoA hydratase/isomerase family.</text>
</comment>
<evidence type="ECO:0000256" key="1">
    <source>
        <dbReference type="ARBA" id="ARBA00005254"/>
    </source>
</evidence>
<reference evidence="2" key="1">
    <citation type="submission" date="2015-10" db="EMBL/GenBank/DDBJ databases">
        <authorList>
            <person name="Gilbert D.G."/>
        </authorList>
    </citation>
    <scope>NUCLEOTIDE SEQUENCE</scope>
</reference>
<dbReference type="InterPro" id="IPR001753">
    <property type="entry name" value="Enoyl-CoA_hydra/iso"/>
</dbReference>
<gene>
    <name evidence="2" type="ORF">MGWOODY_Clf1143</name>
</gene>
<dbReference type="CDD" id="cd06558">
    <property type="entry name" value="crotonase-like"/>
    <property type="match status" value="1"/>
</dbReference>
<dbReference type="InterPro" id="IPR029045">
    <property type="entry name" value="ClpP/crotonase-like_dom_sf"/>
</dbReference>
<dbReference type="EC" id="4.2.1.17" evidence="2"/>
<sequence length="270" mass="30105">MPETPTEEPKVINEYETMMYKRRGKVAYIMFNRPQALNAVNDQFEEDLHSALLEFDLDDEAWVAIVHGAGRSFCAGADIKQRFVAMTPEQSARRERGPNPEGYMGRSINWKPVIAAVHGYALGAGIVIAAESDMIVASEDAKFGITETRRGLPGGRIWAKVSAFMPSKIASEMVITGEHIDAAELYRLGLVNRLVPTGEHVRVAEELAEKVLKSPPLATRAAVKLTRRQWVQTGAEADMQMLPLKLHLTEDFKEASQSFVEKRAPEYHAR</sequence>
<dbReference type="GO" id="GO:0004300">
    <property type="term" value="F:enoyl-CoA hydratase activity"/>
    <property type="evidence" value="ECO:0007669"/>
    <property type="project" value="UniProtKB-EC"/>
</dbReference>
<dbReference type="Pfam" id="PF00378">
    <property type="entry name" value="ECH_1"/>
    <property type="match status" value="1"/>
</dbReference>
<evidence type="ECO:0000313" key="2">
    <source>
        <dbReference type="EMBL" id="CUV02122.1"/>
    </source>
</evidence>
<organism evidence="2">
    <name type="scientific">hydrothermal vent metagenome</name>
    <dbReference type="NCBI Taxonomy" id="652676"/>
    <lineage>
        <taxon>unclassified sequences</taxon>
        <taxon>metagenomes</taxon>
        <taxon>ecological metagenomes</taxon>
    </lineage>
</organism>
<name>A0A160V884_9ZZZZ</name>
<dbReference type="SUPFAM" id="SSF52096">
    <property type="entry name" value="ClpP/crotonase"/>
    <property type="match status" value="1"/>
</dbReference>